<feature type="non-terminal residue" evidence="1">
    <location>
        <position position="1"/>
    </location>
</feature>
<sequence length="532" mass="58466">TAGAVDSGLLTPTKDSQSMWRDRLDSAVINGSTFAIMGGTNKALEAKKFFSSSLLDQSLKAGASGALSGAANSYTQSFLKEGRLANSSEVLSNSAHYALFGAGLHATFTGAGKLAQQPQLRDAYYTGKWRLREAIEETQNLSWAALNKVGMRHPINSLGNLVYGKPEVAVPPKVSITAENNPITRFERELPKYFKEVSEGEKRYQNATRGTDERHQAWTDMGETQAQFLEKLMGVWFGKPATRTSPAQPGLISYTDAELTAGGHSLQRVAAIREALSQPMNRQGFTQLSPFEESMVKLAKYGDELDHHALEMARGLGKARERFFQYDEGELGKNLGLNSVHHHVARSSLTAPDWMPYEATATLANLFHTTTSKALPGILSERALLPATELRRRGIGQVAGESSTEAMGRRVISMTRSFPESFCYHRHSVEQLTNFPVVFGIAKDVTARASRVFAEPGELAIAKLNIGKSISQRLGLSKPDITHVYVPDSQADLIAQTLNNYRVRGVNVVGFNQMGKPKWNEENIEELIKRGY</sequence>
<protein>
    <submittedName>
        <fullName evidence="1">Uncharacterized protein</fullName>
    </submittedName>
</protein>
<reference evidence="1" key="1">
    <citation type="submission" date="2021-02" db="EMBL/GenBank/DDBJ databases">
        <title>Genome-Resolved Metagenomics of a Microbial Community Performing Photosynthetic Biological Nutrient Removal.</title>
        <authorList>
            <person name="Mcdaniel E.A."/>
        </authorList>
    </citation>
    <scope>NUCLEOTIDE SEQUENCE</scope>
    <source>
        <strain evidence="1">UWPOB_OBS1</strain>
    </source>
</reference>
<dbReference type="Proteomes" id="UP000664277">
    <property type="component" value="Unassembled WGS sequence"/>
</dbReference>
<evidence type="ECO:0000313" key="2">
    <source>
        <dbReference type="Proteomes" id="UP000664277"/>
    </source>
</evidence>
<dbReference type="AlphaFoldDB" id="A0A8J7PRB0"/>
<proteinExistence type="predicted"/>
<evidence type="ECO:0000313" key="1">
    <source>
        <dbReference type="EMBL" id="MBN8662927.1"/>
    </source>
</evidence>
<dbReference type="EMBL" id="JAFLCK010000070">
    <property type="protein sequence ID" value="MBN8662927.1"/>
    <property type="molecule type" value="Genomic_DNA"/>
</dbReference>
<comment type="caution">
    <text evidence="1">The sequence shown here is derived from an EMBL/GenBank/DDBJ whole genome shotgun (WGS) entry which is preliminary data.</text>
</comment>
<name>A0A8J7PRB0_9BACT</name>
<accession>A0A8J7PRB0</accession>
<organism evidence="1 2">
    <name type="scientific">Candidatus Obscuribacter phosphatis</name>
    <dbReference type="NCBI Taxonomy" id="1906157"/>
    <lineage>
        <taxon>Bacteria</taxon>
        <taxon>Bacillati</taxon>
        <taxon>Candidatus Melainabacteria</taxon>
        <taxon>Candidatus Obscuribacterales</taxon>
        <taxon>Candidatus Obscuribacteraceae</taxon>
        <taxon>Candidatus Obscuribacter</taxon>
    </lineage>
</organism>
<gene>
    <name evidence="1" type="ORF">J0M35_21350</name>
</gene>